<comment type="caution">
    <text evidence="1">The sequence shown here is derived from an EMBL/GenBank/DDBJ whole genome shotgun (WGS) entry which is preliminary data.</text>
</comment>
<name>A0ABU3Y1L5_9GAMM</name>
<reference evidence="1 2" key="1">
    <citation type="submission" date="2023-10" db="EMBL/GenBank/DDBJ databases">
        <title>Pseudomonas otitidis isolated from a paediatric patient with cystic fibrosis in Chile.</title>
        <authorList>
            <person name="Amsteins-Romero L."/>
            <person name="Opazo-Capurro A."/>
            <person name="Matus-Kohler M."/>
            <person name="Gonzalez-Rocha G."/>
        </authorList>
    </citation>
    <scope>NUCLEOTIDE SEQUENCE [LARGE SCALE GENOMIC DNA]</scope>
    <source>
        <strain evidence="1 2">P-714</strain>
    </source>
</reference>
<proteinExistence type="predicted"/>
<dbReference type="Proteomes" id="UP001273935">
    <property type="component" value="Unassembled WGS sequence"/>
</dbReference>
<accession>A0ABU3Y1L5</accession>
<gene>
    <name evidence="1" type="ORF">R0G64_32555</name>
</gene>
<evidence type="ECO:0000313" key="2">
    <source>
        <dbReference type="Proteomes" id="UP001273935"/>
    </source>
</evidence>
<keyword evidence="2" id="KW-1185">Reference proteome</keyword>
<feature type="non-terminal residue" evidence="1">
    <location>
        <position position="69"/>
    </location>
</feature>
<organism evidence="1 2">
    <name type="scientific">Metapseudomonas otitidis</name>
    <dbReference type="NCBI Taxonomy" id="319939"/>
    <lineage>
        <taxon>Bacteria</taxon>
        <taxon>Pseudomonadati</taxon>
        <taxon>Pseudomonadota</taxon>
        <taxon>Gammaproteobacteria</taxon>
        <taxon>Pseudomonadales</taxon>
        <taxon>Pseudomonadaceae</taxon>
        <taxon>Metapseudomonas</taxon>
    </lineage>
</organism>
<evidence type="ECO:0000313" key="1">
    <source>
        <dbReference type="EMBL" id="MDV3444044.1"/>
    </source>
</evidence>
<protein>
    <submittedName>
        <fullName evidence="1">Uncharacterized protein</fullName>
    </submittedName>
</protein>
<feature type="non-terminal residue" evidence="1">
    <location>
        <position position="1"/>
    </location>
</feature>
<sequence length="69" mass="7235">VGLKPLDHVGQARVVGNQPAVAPGGNLSDRLAALPGVVLLRDAELAERRITGVYDLRNPEAALRAMAQP</sequence>
<dbReference type="EMBL" id="JAWJUL010000611">
    <property type="protein sequence ID" value="MDV3444044.1"/>
    <property type="molecule type" value="Genomic_DNA"/>
</dbReference>